<dbReference type="Pfam" id="PF00117">
    <property type="entry name" value="GATase"/>
    <property type="match status" value="1"/>
</dbReference>
<dbReference type="PROSITE" id="PS51273">
    <property type="entry name" value="GATASE_TYPE_1"/>
    <property type="match status" value="1"/>
</dbReference>
<dbReference type="Proteomes" id="UP000477722">
    <property type="component" value="Unassembled WGS sequence"/>
</dbReference>
<evidence type="ECO:0000259" key="2">
    <source>
        <dbReference type="Pfam" id="PF00117"/>
    </source>
</evidence>
<dbReference type="InterPro" id="IPR017926">
    <property type="entry name" value="GATASE"/>
</dbReference>
<feature type="domain" description="Glutamine amidotransferase" evidence="2">
    <location>
        <begin position="4"/>
        <end position="186"/>
    </location>
</feature>
<dbReference type="CDD" id="cd01743">
    <property type="entry name" value="GATase1_Anthranilate_Synthase"/>
    <property type="match status" value="1"/>
</dbReference>
<dbReference type="GO" id="GO:0000162">
    <property type="term" value="P:L-tryptophan biosynthetic process"/>
    <property type="evidence" value="ECO:0007669"/>
    <property type="project" value="TreeGrafter"/>
</dbReference>
<evidence type="ECO:0000313" key="4">
    <source>
        <dbReference type="Proteomes" id="UP000477722"/>
    </source>
</evidence>
<dbReference type="PRINTS" id="PR00097">
    <property type="entry name" value="ANTSNTHASEII"/>
</dbReference>
<evidence type="ECO:0000256" key="1">
    <source>
        <dbReference type="ARBA" id="ARBA00022962"/>
    </source>
</evidence>
<dbReference type="GO" id="GO:0004049">
    <property type="term" value="F:anthranilate synthase activity"/>
    <property type="evidence" value="ECO:0007669"/>
    <property type="project" value="TreeGrafter"/>
</dbReference>
<reference evidence="3 4" key="1">
    <citation type="submission" date="2020-02" db="EMBL/GenBank/DDBJ databases">
        <title>Whole-genome analyses of novel actinobacteria.</title>
        <authorList>
            <person name="Sahin N."/>
            <person name="Tatar D."/>
        </authorList>
    </citation>
    <scope>NUCLEOTIDE SEQUENCE [LARGE SCALE GENOMIC DNA]</scope>
    <source>
        <strain evidence="3 4">SB3404</strain>
    </source>
</reference>
<name>A0A6G4XAC5_9ACTN</name>
<keyword evidence="1" id="KW-0315">Glutamine amidotransferase</keyword>
<gene>
    <name evidence="3" type="ORF">G5C65_36950</name>
</gene>
<dbReference type="SUPFAM" id="SSF52317">
    <property type="entry name" value="Class I glutamine amidotransferase-like"/>
    <property type="match status" value="1"/>
</dbReference>
<dbReference type="InterPro" id="IPR029062">
    <property type="entry name" value="Class_I_gatase-like"/>
</dbReference>
<dbReference type="Gene3D" id="3.40.50.880">
    <property type="match status" value="1"/>
</dbReference>
<dbReference type="EMBL" id="JAAKZZ010000915">
    <property type="protein sequence ID" value="NGO73810.1"/>
    <property type="molecule type" value="Genomic_DNA"/>
</dbReference>
<dbReference type="InterPro" id="IPR006221">
    <property type="entry name" value="TrpG/PapA_dom"/>
</dbReference>
<accession>A0A6G4XAC5</accession>
<feature type="non-terminal residue" evidence="3">
    <location>
        <position position="204"/>
    </location>
</feature>
<protein>
    <submittedName>
        <fullName evidence="3">Aminodeoxychorismate/anthranilate synthase component II</fullName>
    </submittedName>
</protein>
<dbReference type="PANTHER" id="PTHR43418:SF4">
    <property type="entry name" value="MULTIFUNCTIONAL TRYPTOPHAN BIOSYNTHESIS PROTEIN"/>
    <property type="match status" value="1"/>
</dbReference>
<dbReference type="InterPro" id="IPR050472">
    <property type="entry name" value="Anth_synth/Amidotransfase"/>
</dbReference>
<comment type="caution">
    <text evidence="3">The sequence shown here is derived from an EMBL/GenBank/DDBJ whole genome shotgun (WGS) entry which is preliminary data.</text>
</comment>
<proteinExistence type="predicted"/>
<sequence length="204" mass="22312">MRVLLVDNYDSYTYNLFQLIAAEYGVEPEVVTNDAAAWDRLDLDGYDAAVISPGPGHPAGERDFARSADVFRHGRIPVLGVCLGHQGLGAASGGRVVRAPEPRHGHLTTVTHDGDPLFDGLPRSFTAVRYHSLCLAEPVPGELRVTARAEDGVVMAVTHRSRPWWGVQFHPESVDSEHGARLVRNFRTLALETPHAARPARRAP</sequence>
<dbReference type="NCBIfam" id="TIGR00566">
    <property type="entry name" value="trpG_papA"/>
    <property type="match status" value="1"/>
</dbReference>
<dbReference type="PANTHER" id="PTHR43418">
    <property type="entry name" value="MULTIFUNCTIONAL TRYPTOPHAN BIOSYNTHESIS PROTEIN-RELATED"/>
    <property type="match status" value="1"/>
</dbReference>
<dbReference type="AlphaFoldDB" id="A0A6G4XAC5"/>
<organism evidence="3 4">
    <name type="scientific">Streptomyces boncukensis</name>
    <dbReference type="NCBI Taxonomy" id="2711219"/>
    <lineage>
        <taxon>Bacteria</taxon>
        <taxon>Bacillati</taxon>
        <taxon>Actinomycetota</taxon>
        <taxon>Actinomycetes</taxon>
        <taxon>Kitasatosporales</taxon>
        <taxon>Streptomycetaceae</taxon>
        <taxon>Streptomyces</taxon>
    </lineage>
</organism>
<keyword evidence="4" id="KW-1185">Reference proteome</keyword>
<evidence type="ECO:0000313" key="3">
    <source>
        <dbReference type="EMBL" id="NGO73810.1"/>
    </source>
</evidence>
<dbReference type="PRINTS" id="PR00096">
    <property type="entry name" value="GATASE"/>
</dbReference>
<dbReference type="GO" id="GO:0005829">
    <property type="term" value="C:cytosol"/>
    <property type="evidence" value="ECO:0007669"/>
    <property type="project" value="TreeGrafter"/>
</dbReference>